<evidence type="ECO:0000256" key="11">
    <source>
        <dbReference type="ARBA" id="ARBA00022808"/>
    </source>
</evidence>
<keyword evidence="13" id="KW-0333">Golgi apparatus</keyword>
<comment type="function">
    <text evidence="17">Folate-dependent enzyme, that displays both transferase and deaminase activity. Serves to channel one-carbon units from formiminoglutamate to the folate pool.</text>
</comment>
<feature type="coiled-coil region" evidence="20">
    <location>
        <begin position="536"/>
        <end position="563"/>
    </location>
</feature>
<name>A0A4Y1X2T9_9BACT</name>
<dbReference type="InterPro" id="IPR036178">
    <property type="entry name" value="Formintransfe-cycloase-like_sf"/>
</dbReference>
<proteinExistence type="inferred from homology"/>
<dbReference type="SUPFAM" id="SSF101262">
    <property type="entry name" value="Methenyltetrahydrofolate cyclohydrolase-like"/>
    <property type="match status" value="1"/>
</dbReference>
<dbReference type="GO" id="GO:0005814">
    <property type="term" value="C:centriole"/>
    <property type="evidence" value="ECO:0007669"/>
    <property type="project" value="UniProtKB-SubCell"/>
</dbReference>
<dbReference type="EC" id="2.1.2.5" evidence="6"/>
<dbReference type="GO" id="GO:0030409">
    <property type="term" value="F:glutamate formimidoyltransferase activity"/>
    <property type="evidence" value="ECO:0007669"/>
    <property type="project" value="UniProtKB-EC"/>
</dbReference>
<dbReference type="GeneID" id="98674096"/>
<reference evidence="24" key="1">
    <citation type="submission" date="2019-06" db="EMBL/GenBank/DDBJ databases">
        <title>Alistipes onderdonkii subsp. vulgaris subsp. nov., Alistipes dispar sp. nov. and Alistipes communis sp. nov., isolated from human faeces, and creation of Alistipes onderdonkii subsp. onderdonkii subsp. nov.</title>
        <authorList>
            <person name="Sakamoto M."/>
            <person name="Ikeyama N."/>
            <person name="Ogata Y."/>
            <person name="Suda W."/>
            <person name="Iino T."/>
            <person name="Hattori M."/>
            <person name="Ohkuma M."/>
        </authorList>
    </citation>
    <scope>NUCLEOTIDE SEQUENCE [LARGE SCALE GENOMIC DNA]</scope>
    <source>
        <strain evidence="24">5CPEGH6</strain>
    </source>
</reference>
<evidence type="ECO:0000256" key="19">
    <source>
        <dbReference type="ARBA" id="ARBA00030029"/>
    </source>
</evidence>
<evidence type="ECO:0000256" key="6">
    <source>
        <dbReference type="ARBA" id="ARBA00012252"/>
    </source>
</evidence>
<organism evidence="23 24">
    <name type="scientific">Alistipes dispar</name>
    <dbReference type="NCBI Taxonomy" id="2585119"/>
    <lineage>
        <taxon>Bacteria</taxon>
        <taxon>Pseudomonadati</taxon>
        <taxon>Bacteroidota</taxon>
        <taxon>Bacteroidia</taxon>
        <taxon>Bacteroidales</taxon>
        <taxon>Rikenellaceae</taxon>
        <taxon>Alistipes</taxon>
    </lineage>
</organism>
<comment type="similarity">
    <text evidence="4">In the N-terminal section; belongs to the formiminotransferase family.</text>
</comment>
<dbReference type="Gene3D" id="3.30.990.10">
    <property type="entry name" value="Formiminotransferase, N-terminal subdomain"/>
    <property type="match status" value="1"/>
</dbReference>
<accession>A0A4Y1X2T9</accession>
<comment type="pathway">
    <text evidence="3">Amino-acid degradation; L-histidine degradation into L-glutamate; L-glutamate from N-formimidoyl-L-glutamate (transferase route): step 1/1.</text>
</comment>
<dbReference type="OrthoDB" id="9773217at2"/>
<dbReference type="PANTHER" id="PTHR12234:SF0">
    <property type="entry name" value="FORMIMIDOYLTRANSFERASE-CYCLODEAMINASE"/>
    <property type="match status" value="1"/>
</dbReference>
<keyword evidence="15" id="KW-0456">Lyase</keyword>
<dbReference type="InterPro" id="IPR051623">
    <property type="entry name" value="FTCD"/>
</dbReference>
<evidence type="ECO:0000256" key="16">
    <source>
        <dbReference type="ARBA" id="ARBA00023268"/>
    </source>
</evidence>
<evidence type="ECO:0000256" key="10">
    <source>
        <dbReference type="ARBA" id="ARBA00022679"/>
    </source>
</evidence>
<evidence type="ECO:0000256" key="9">
    <source>
        <dbReference type="ARBA" id="ARBA00022490"/>
    </source>
</evidence>
<evidence type="ECO:0000256" key="4">
    <source>
        <dbReference type="ARBA" id="ARBA00008297"/>
    </source>
</evidence>
<evidence type="ECO:0000313" key="23">
    <source>
        <dbReference type="EMBL" id="BBL07470.1"/>
    </source>
</evidence>
<dbReference type="GO" id="GO:0019557">
    <property type="term" value="P:L-histidine catabolic process to glutamate and formate"/>
    <property type="evidence" value="ECO:0007669"/>
    <property type="project" value="UniProtKB-UniPathway"/>
</dbReference>
<dbReference type="Gene3D" id="1.20.120.680">
    <property type="entry name" value="Formiminotetrahydrofolate cyclodeaminase monomer, up-and-down helical bundle"/>
    <property type="match status" value="1"/>
</dbReference>
<dbReference type="SMART" id="SM01221">
    <property type="entry name" value="FTCD"/>
    <property type="match status" value="1"/>
</dbReference>
<dbReference type="EC" id="4.3.1.4" evidence="7"/>
<evidence type="ECO:0000256" key="12">
    <source>
        <dbReference type="ARBA" id="ARBA00022954"/>
    </source>
</evidence>
<dbReference type="GO" id="GO:0005542">
    <property type="term" value="F:folic acid binding"/>
    <property type="evidence" value="ECO:0007669"/>
    <property type="project" value="UniProtKB-KW"/>
</dbReference>
<evidence type="ECO:0000256" key="14">
    <source>
        <dbReference type="ARBA" id="ARBA00023212"/>
    </source>
</evidence>
<dbReference type="EMBL" id="AP019736">
    <property type="protein sequence ID" value="BBL07470.1"/>
    <property type="molecule type" value="Genomic_DNA"/>
</dbReference>
<dbReference type="PANTHER" id="PTHR12234">
    <property type="entry name" value="FORMIMINOTRANSFERASE-CYCLODEAMINASE"/>
    <property type="match status" value="1"/>
</dbReference>
<evidence type="ECO:0000256" key="8">
    <source>
        <dbReference type="ARBA" id="ARBA00017787"/>
    </source>
</evidence>
<feature type="domain" description="Formiminotransferase C-terminal subdomain" evidence="21">
    <location>
        <begin position="185"/>
        <end position="350"/>
    </location>
</feature>
<dbReference type="SMART" id="SM01222">
    <property type="entry name" value="FTCD_N"/>
    <property type="match status" value="1"/>
</dbReference>
<evidence type="ECO:0000256" key="18">
    <source>
        <dbReference type="ARBA" id="ARBA00025915"/>
    </source>
</evidence>
<keyword evidence="20" id="KW-0175">Coiled coil</keyword>
<dbReference type="UniPathway" id="UPA00379">
    <property type="reaction ID" value="UER00555"/>
</dbReference>
<evidence type="ECO:0000313" key="24">
    <source>
        <dbReference type="Proteomes" id="UP000319374"/>
    </source>
</evidence>
<dbReference type="GO" id="GO:0030412">
    <property type="term" value="F:formimidoyltetrahydrofolate cyclodeaminase activity"/>
    <property type="evidence" value="ECO:0007669"/>
    <property type="project" value="UniProtKB-EC"/>
</dbReference>
<sequence length="566" mass="61157">MEKRIVECVPNFSEGRDKEVIRRIVEAIEGAGGVKVLDVDPGEATNRTVVTFVGAPEEVVEAAFAGVKRASELIDMRCHKGAHPRMGATDVLPLIPVSGITLEECAALARRLAERIACELRIPTYCYEASALRPERRNLAVCRTGEYEALPEKLAHAETAPDFGARPFDEGVARTGATTVGARDFLIAVNFNLNTTSTRRANAIAFDVREKGRPVREGNPVTGKIVKDADGNPVMRPGTLRATKAIGWYIEEYGIAQVSMNLTDIAVTPLHVAFDEVCRKADARGVRVTGTEIVGLVPKRALVEAGRHFLRKQRRSTGIAEEEIVRIAVKSMGLDDLKPFRPEEKVIEYLLEAEDKQKRLIDMTCKEFADETASESPAPGGGSIAAYMGALGTALGTMVANLSSHKAGWDDRWEEFSDWADRGQALLRELLHLVDEDTAAFNRIMAVFSMPKSTDEERAARSAALQEATLYATEVPLRTMKAAAKVFPVVRAMASEGNPNSVSDAGVGALAARSAVLGACLNVKINAAGLKDRAKADALVAEAEALAAEAVEAEAEVLRIVEEKIK</sequence>
<dbReference type="InterPro" id="IPR013802">
    <property type="entry name" value="Formiminotransferase_C"/>
</dbReference>
<dbReference type="KEGG" id="ada:A5CPEGH6_21080"/>
<keyword evidence="10" id="KW-0808">Transferase</keyword>
<keyword evidence="24" id="KW-1185">Reference proteome</keyword>
<dbReference type="InterPro" id="IPR037070">
    <property type="entry name" value="Formiminotransferase_C_sf"/>
</dbReference>
<keyword evidence="14" id="KW-0206">Cytoskeleton</keyword>
<dbReference type="Pfam" id="PF07837">
    <property type="entry name" value="FTCD_N"/>
    <property type="match status" value="1"/>
</dbReference>
<dbReference type="InterPro" id="IPR007044">
    <property type="entry name" value="Cyclodeamin/CycHdrlase"/>
</dbReference>
<comment type="similarity">
    <text evidence="5">In the C-terminal section; belongs to the cyclodeaminase/cyclohydrolase family.</text>
</comment>
<evidence type="ECO:0000256" key="2">
    <source>
        <dbReference type="ARBA" id="ARBA00004555"/>
    </source>
</evidence>
<dbReference type="AlphaFoldDB" id="A0A4Y1X2T9"/>
<dbReference type="InterPro" id="IPR012886">
    <property type="entry name" value="Formiminotransferase_N"/>
</dbReference>
<dbReference type="Pfam" id="PF02971">
    <property type="entry name" value="FTCD"/>
    <property type="match status" value="1"/>
</dbReference>
<evidence type="ECO:0000256" key="7">
    <source>
        <dbReference type="ARBA" id="ARBA00012998"/>
    </source>
</evidence>
<dbReference type="InterPro" id="IPR022384">
    <property type="entry name" value="FormiminoTrfase_cat_dom_sf"/>
</dbReference>
<evidence type="ECO:0000256" key="15">
    <source>
        <dbReference type="ARBA" id="ARBA00023239"/>
    </source>
</evidence>
<dbReference type="NCBIfam" id="TIGR02024">
    <property type="entry name" value="FtcD"/>
    <property type="match status" value="1"/>
</dbReference>
<keyword evidence="12" id="KW-0290">Folate-binding</keyword>
<dbReference type="Proteomes" id="UP000319374">
    <property type="component" value="Chromosome"/>
</dbReference>
<evidence type="ECO:0000259" key="22">
    <source>
        <dbReference type="SMART" id="SM01222"/>
    </source>
</evidence>
<feature type="domain" description="Formiminotransferase N-terminal subdomain" evidence="22">
    <location>
        <begin position="4"/>
        <end position="184"/>
    </location>
</feature>
<evidence type="ECO:0000256" key="3">
    <source>
        <dbReference type="ARBA" id="ARBA00005082"/>
    </source>
</evidence>
<dbReference type="GO" id="GO:0019556">
    <property type="term" value="P:L-histidine catabolic process to glutamate and formamide"/>
    <property type="evidence" value="ECO:0007669"/>
    <property type="project" value="UniProtKB-UniPathway"/>
</dbReference>
<evidence type="ECO:0000256" key="17">
    <source>
        <dbReference type="ARBA" id="ARBA00025506"/>
    </source>
</evidence>
<protein>
    <recommendedName>
        <fullName evidence="8">Formimidoyltransferase-cyclodeaminase</fullName>
        <ecNumber evidence="6">2.1.2.5</ecNumber>
        <ecNumber evidence="7">4.3.1.4</ecNumber>
    </recommendedName>
    <alternativeName>
        <fullName evidence="19">Formiminotransferase-cyclodeaminase</fullName>
    </alternativeName>
</protein>
<evidence type="ECO:0000256" key="13">
    <source>
        <dbReference type="ARBA" id="ARBA00023034"/>
    </source>
</evidence>
<dbReference type="RefSeq" id="WP_141429639.1">
    <property type="nucleotide sequence ID" value="NZ_AP019736.1"/>
</dbReference>
<dbReference type="InterPro" id="IPR037064">
    <property type="entry name" value="Formiminotransferase_N_sf"/>
</dbReference>
<dbReference type="Pfam" id="PF04961">
    <property type="entry name" value="FTCD_C"/>
    <property type="match status" value="1"/>
</dbReference>
<dbReference type="Gene3D" id="3.30.70.670">
    <property type="entry name" value="Formiminotransferase, C-terminal subdomain"/>
    <property type="match status" value="1"/>
</dbReference>
<comment type="subunit">
    <text evidence="18">Homooctamer, including four polyglutamate binding sites. The subunits are arranged as a tetramer of dimers, and form a planar ring-shaped structure.</text>
</comment>
<keyword evidence="11" id="KW-0369">Histidine metabolism</keyword>
<comment type="subcellular location">
    <subcellularLocation>
        <location evidence="1">Cytoplasm</location>
        <location evidence="1">Cytoskeleton</location>
        <location evidence="1">Microtubule organizing center</location>
        <location evidence="1">Centrosome</location>
        <location evidence="1">Centriole</location>
    </subcellularLocation>
    <subcellularLocation>
        <location evidence="2">Golgi apparatus</location>
    </subcellularLocation>
</comment>
<evidence type="ECO:0000259" key="21">
    <source>
        <dbReference type="SMART" id="SM01221"/>
    </source>
</evidence>
<keyword evidence="16" id="KW-0511">Multifunctional enzyme</keyword>
<dbReference type="InterPro" id="IPR004227">
    <property type="entry name" value="Formiminotransferase_cat"/>
</dbReference>
<dbReference type="SUPFAM" id="SSF55116">
    <property type="entry name" value="Formiminotransferase domain of formiminotransferase-cyclodeaminase"/>
    <property type="match status" value="2"/>
</dbReference>
<gene>
    <name evidence="23" type="ORF">A5CPEGH6_21080</name>
</gene>
<evidence type="ECO:0000256" key="1">
    <source>
        <dbReference type="ARBA" id="ARBA00004114"/>
    </source>
</evidence>
<evidence type="ECO:0000256" key="20">
    <source>
        <dbReference type="SAM" id="Coils"/>
    </source>
</evidence>
<evidence type="ECO:0000256" key="5">
    <source>
        <dbReference type="ARBA" id="ARBA00010825"/>
    </source>
</evidence>
<keyword evidence="9" id="KW-0963">Cytoplasm</keyword>